<evidence type="ECO:0000256" key="3">
    <source>
        <dbReference type="ARBA" id="ARBA00022679"/>
    </source>
</evidence>
<name>A0ABU8VDH0_9BURK</name>
<evidence type="ECO:0000256" key="5">
    <source>
        <dbReference type="ARBA" id="ARBA00022985"/>
    </source>
</evidence>
<organism evidence="10 11">
    <name type="scientific">Variovorax ureilyticus</name>
    <dbReference type="NCBI Taxonomy" id="1836198"/>
    <lineage>
        <taxon>Bacteria</taxon>
        <taxon>Pseudomonadati</taxon>
        <taxon>Pseudomonadota</taxon>
        <taxon>Betaproteobacteria</taxon>
        <taxon>Burkholderiales</taxon>
        <taxon>Comamonadaceae</taxon>
        <taxon>Variovorax</taxon>
    </lineage>
</organism>
<dbReference type="Pfam" id="PF00535">
    <property type="entry name" value="Glycos_transf_2"/>
    <property type="match status" value="1"/>
</dbReference>
<keyword evidence="1" id="KW-1003">Cell membrane</keyword>
<keyword evidence="7 8" id="KW-0472">Membrane</keyword>
<dbReference type="Proteomes" id="UP001365846">
    <property type="component" value="Unassembled WGS sequence"/>
</dbReference>
<dbReference type="CDD" id="cd04187">
    <property type="entry name" value="DPM1_like_bac"/>
    <property type="match status" value="1"/>
</dbReference>
<dbReference type="PANTHER" id="PTHR48090:SF3">
    <property type="entry name" value="UNDECAPRENYL-PHOSPHATE 4-DEOXY-4-FORMAMIDO-L-ARABINOSE TRANSFERASE"/>
    <property type="match status" value="1"/>
</dbReference>
<dbReference type="RefSeq" id="WP_340356988.1">
    <property type="nucleotide sequence ID" value="NZ_JBBKZU010000004.1"/>
</dbReference>
<feature type="domain" description="Glycosyltransferase 2-like" evidence="9">
    <location>
        <begin position="22"/>
        <end position="182"/>
    </location>
</feature>
<evidence type="ECO:0000256" key="2">
    <source>
        <dbReference type="ARBA" id="ARBA00022676"/>
    </source>
</evidence>
<evidence type="ECO:0000256" key="7">
    <source>
        <dbReference type="ARBA" id="ARBA00023136"/>
    </source>
</evidence>
<dbReference type="EC" id="2.4.-.-" evidence="10"/>
<reference evidence="10 11" key="1">
    <citation type="submission" date="2024-03" db="EMBL/GenBank/DDBJ databases">
        <title>Novel species of the genus Variovorax.</title>
        <authorList>
            <person name="Liu Q."/>
            <person name="Xin Y.-H."/>
        </authorList>
    </citation>
    <scope>NUCLEOTIDE SEQUENCE [LARGE SCALE GENOMIC DNA]</scope>
    <source>
        <strain evidence="10 11">KACC 18899</strain>
    </source>
</reference>
<evidence type="ECO:0000313" key="10">
    <source>
        <dbReference type="EMBL" id="MEJ8811717.1"/>
    </source>
</evidence>
<keyword evidence="6 8" id="KW-1133">Transmembrane helix</keyword>
<dbReference type="InterPro" id="IPR001173">
    <property type="entry name" value="Glyco_trans_2-like"/>
</dbReference>
<dbReference type="SUPFAM" id="SSF53448">
    <property type="entry name" value="Nucleotide-diphospho-sugar transferases"/>
    <property type="match status" value="1"/>
</dbReference>
<keyword evidence="5" id="KW-0448">Lipopolysaccharide biosynthesis</keyword>
<evidence type="ECO:0000256" key="8">
    <source>
        <dbReference type="SAM" id="Phobius"/>
    </source>
</evidence>
<feature type="transmembrane region" description="Helical" evidence="8">
    <location>
        <begin position="246"/>
        <end position="267"/>
    </location>
</feature>
<keyword evidence="11" id="KW-1185">Reference proteome</keyword>
<dbReference type="PANTHER" id="PTHR48090">
    <property type="entry name" value="UNDECAPRENYL-PHOSPHATE 4-DEOXY-4-FORMAMIDO-L-ARABINOSE TRANSFERASE-RELATED"/>
    <property type="match status" value="1"/>
</dbReference>
<comment type="caution">
    <text evidence="10">The sequence shown here is derived from an EMBL/GenBank/DDBJ whole genome shotgun (WGS) entry which is preliminary data.</text>
</comment>
<keyword evidence="4 8" id="KW-0812">Transmembrane</keyword>
<dbReference type="Gene3D" id="3.90.550.10">
    <property type="entry name" value="Spore Coat Polysaccharide Biosynthesis Protein SpsA, Chain A"/>
    <property type="match status" value="1"/>
</dbReference>
<evidence type="ECO:0000259" key="9">
    <source>
        <dbReference type="Pfam" id="PF00535"/>
    </source>
</evidence>
<dbReference type="GO" id="GO:0016757">
    <property type="term" value="F:glycosyltransferase activity"/>
    <property type="evidence" value="ECO:0007669"/>
    <property type="project" value="UniProtKB-KW"/>
</dbReference>
<gene>
    <name evidence="10" type="ORF">WKW77_11620</name>
</gene>
<sequence length="327" mass="36631">MNDAAHPAVTQRSTVSNHPTLSVVIPVYNEELGLAALFDRLYPALDALAIDYEIVFIDDGSRDRSASLLAQQFEARPDVTRVVLLNGNFGQHRAILAGFEHCLGDRVLTLDADLQNPPEDIRLLLAAMDEGFDCVGTVRRNRQDVAWRRWASRAMNRLRFRLTGIVMNDQGSMMRAYSRDIVQLINQCEEMNTFIPALAYQFSKNPTEVEVGHEARHAGESKYSLYSLIRLNFDLVTGFSLVPLQAFSMLGIIVSLLSGVLFVILAGRRLFLGPEVGGVFTLFALVFLLVGLALFGIGLLGEYIGRIYQEVRARPRYQVNAVLERRR</sequence>
<feature type="transmembrane region" description="Helical" evidence="8">
    <location>
        <begin position="279"/>
        <end position="300"/>
    </location>
</feature>
<accession>A0ABU8VDH0</accession>
<protein>
    <submittedName>
        <fullName evidence="10">Glycosyltransferase</fullName>
        <ecNumber evidence="10">2.4.-.-</ecNumber>
    </submittedName>
</protein>
<dbReference type="EMBL" id="JBBKZU010000004">
    <property type="protein sequence ID" value="MEJ8811717.1"/>
    <property type="molecule type" value="Genomic_DNA"/>
</dbReference>
<evidence type="ECO:0000313" key="11">
    <source>
        <dbReference type="Proteomes" id="UP001365846"/>
    </source>
</evidence>
<dbReference type="InterPro" id="IPR050256">
    <property type="entry name" value="Glycosyltransferase_2"/>
</dbReference>
<keyword evidence="3 10" id="KW-0808">Transferase</keyword>
<dbReference type="InterPro" id="IPR029044">
    <property type="entry name" value="Nucleotide-diphossugar_trans"/>
</dbReference>
<evidence type="ECO:0000256" key="4">
    <source>
        <dbReference type="ARBA" id="ARBA00022692"/>
    </source>
</evidence>
<proteinExistence type="predicted"/>
<evidence type="ECO:0000256" key="6">
    <source>
        <dbReference type="ARBA" id="ARBA00022989"/>
    </source>
</evidence>
<keyword evidence="2 10" id="KW-0328">Glycosyltransferase</keyword>
<evidence type="ECO:0000256" key="1">
    <source>
        <dbReference type="ARBA" id="ARBA00022475"/>
    </source>
</evidence>